<dbReference type="EMBL" id="GBEZ01006624">
    <property type="protein sequence ID" value="JAC78786.1"/>
    <property type="molecule type" value="Transcribed_RNA"/>
</dbReference>
<comment type="similarity">
    <text evidence="3">Belongs to the protein disulfide isomerase family.</text>
</comment>
<feature type="region of interest" description="Disordered" evidence="8">
    <location>
        <begin position="680"/>
        <end position="747"/>
    </location>
</feature>
<dbReference type="Pfam" id="PF13848">
    <property type="entry name" value="Thioredoxin_6"/>
    <property type="match status" value="1"/>
</dbReference>
<dbReference type="InterPro" id="IPR007052">
    <property type="entry name" value="CS_dom"/>
</dbReference>
<dbReference type="PANTHER" id="PTHR18929">
    <property type="entry name" value="PROTEIN DISULFIDE ISOMERASE"/>
    <property type="match status" value="1"/>
</dbReference>
<organism evidence="10">
    <name type="scientific">Tetraselmis sp. GSL018</name>
    <dbReference type="NCBI Taxonomy" id="582737"/>
    <lineage>
        <taxon>Eukaryota</taxon>
        <taxon>Viridiplantae</taxon>
        <taxon>Chlorophyta</taxon>
        <taxon>core chlorophytes</taxon>
        <taxon>Chlorodendrophyceae</taxon>
        <taxon>Chlorodendrales</taxon>
        <taxon>Chlorodendraceae</taxon>
        <taxon>Tetraselmis</taxon>
    </lineage>
</organism>
<evidence type="ECO:0000256" key="1">
    <source>
        <dbReference type="ARBA" id="ARBA00001182"/>
    </source>
</evidence>
<dbReference type="Gene3D" id="3.40.30.10">
    <property type="entry name" value="Glutaredoxin"/>
    <property type="match status" value="2"/>
</dbReference>
<dbReference type="AlphaFoldDB" id="A0A061S7M0"/>
<feature type="compositionally biased region" description="Basic and acidic residues" evidence="8">
    <location>
        <begin position="726"/>
        <end position="747"/>
    </location>
</feature>
<feature type="domain" description="CS" evidence="9">
    <location>
        <begin position="29"/>
        <end position="121"/>
    </location>
</feature>
<proteinExistence type="inferred from homology"/>
<protein>
    <recommendedName>
        <fullName evidence="4">protein disulfide-isomerase</fullName>
        <ecNumber evidence="4">5.3.4.1</ecNumber>
    </recommendedName>
</protein>
<dbReference type="GO" id="GO:0006457">
    <property type="term" value="P:protein folding"/>
    <property type="evidence" value="ECO:0007669"/>
    <property type="project" value="TreeGrafter"/>
</dbReference>
<evidence type="ECO:0000256" key="5">
    <source>
        <dbReference type="ARBA" id="ARBA00022824"/>
    </source>
</evidence>
<keyword evidence="5" id="KW-0256">Endoplasmic reticulum</keyword>
<dbReference type="CDD" id="cd02961">
    <property type="entry name" value="PDI_a_family"/>
    <property type="match status" value="1"/>
</dbReference>
<dbReference type="PROSITE" id="PS51203">
    <property type="entry name" value="CS"/>
    <property type="match status" value="1"/>
</dbReference>
<dbReference type="Gene3D" id="2.60.40.790">
    <property type="match status" value="1"/>
</dbReference>
<evidence type="ECO:0000256" key="2">
    <source>
        <dbReference type="ARBA" id="ARBA00004319"/>
    </source>
</evidence>
<comment type="catalytic activity">
    <reaction evidence="1">
        <text>Catalyzes the rearrangement of -S-S- bonds in proteins.</text>
        <dbReference type="EC" id="5.3.4.1"/>
    </reaction>
</comment>
<evidence type="ECO:0000256" key="8">
    <source>
        <dbReference type="SAM" id="MobiDB-lite"/>
    </source>
</evidence>
<keyword evidence="7" id="KW-0676">Redox-active center</keyword>
<dbReference type="InterPro" id="IPR008978">
    <property type="entry name" value="HSP20-like_chaperone"/>
</dbReference>
<evidence type="ECO:0000313" key="10">
    <source>
        <dbReference type="EMBL" id="JAC78786.1"/>
    </source>
</evidence>
<evidence type="ECO:0000256" key="7">
    <source>
        <dbReference type="ARBA" id="ARBA00023284"/>
    </source>
</evidence>
<name>A0A061S7M0_9CHLO</name>
<dbReference type="GO" id="GO:0034976">
    <property type="term" value="P:response to endoplasmic reticulum stress"/>
    <property type="evidence" value="ECO:0007669"/>
    <property type="project" value="TreeGrafter"/>
</dbReference>
<accession>A0A061S7M0</accession>
<dbReference type="PANTHER" id="PTHR18929:SF132">
    <property type="entry name" value="PROTEIN DISULFIDE-ISOMERASE A3"/>
    <property type="match status" value="1"/>
</dbReference>
<dbReference type="SUPFAM" id="SSF49764">
    <property type="entry name" value="HSP20-like chaperones"/>
    <property type="match status" value="1"/>
</dbReference>
<evidence type="ECO:0000256" key="3">
    <source>
        <dbReference type="ARBA" id="ARBA00006347"/>
    </source>
</evidence>
<sequence>MSFSFWKGTWITQLLVFSLYILLSTATSSRPPRILWAQRRHLLYLRVVIPELVPSSLQVWLNDTHVSVSGESADGPAQYAVQARLFRKIEPAGSSWEANNLGEIQFILQKFWEWRYWPRLLHTYDPDSEIQQSIQVDWKRWKPEFDDNTNEEDEDLMAPGEDSDWLDDEVAVKKPANFVDETFNRTHLALLDDDRSLRSFLQLEGGQQQLATVLFFERSYSKRSTLHRQLFRLFAATANIVHKKVAVGSVDAKASSKLMRKMRLTAFPAAKLFFPNGDMFDFNPSELKNVKGFATFLFRQLNPAWITIKDTDMLVRVFLRMPRVLLGIFDDEERIKAEDVADVVAKTYRAMPEPPPVLFARLSTTLLPDIFNASVGNSTVAGIMERIGMEGLVSEGFRGVVLVKEFEEPQKYTGPMKKDALTGWVYARHFNALEQITPNNFNEFRRRKIPVLYILLDDEVSAHEGILDWIRPLAKEYYGRISFVYTRVSGSGDLMDHLRCEYQGVTFAVMEDFVDEYRYCADATPTKPLTPERLRRLAEGVLANSLKPDKVASERVPDPKKNIGPVFDVVADNLMETVMDYGRDVVVHFYAPFDEKWDEDEFELEKVAEAVESAPALKITKINGISNEKPSDFPEVGYIPCTWMFPANDKHNPRYFNKTIGGFTAENLLKWIKAEASHPVEAPGLSDTAMEPPPDAEMEKAATTSKPPPVQQPKPKPNPQKSKSKAKLDDVMKELNNLRKEMKKDEL</sequence>
<evidence type="ECO:0000259" key="9">
    <source>
        <dbReference type="PROSITE" id="PS51203"/>
    </source>
</evidence>
<dbReference type="GO" id="GO:0005788">
    <property type="term" value="C:endoplasmic reticulum lumen"/>
    <property type="evidence" value="ECO:0007669"/>
    <property type="project" value="UniProtKB-SubCell"/>
</dbReference>
<dbReference type="EC" id="5.3.4.1" evidence="4"/>
<dbReference type="GO" id="GO:0003756">
    <property type="term" value="F:protein disulfide isomerase activity"/>
    <property type="evidence" value="ECO:0007669"/>
    <property type="project" value="UniProtKB-EC"/>
</dbReference>
<gene>
    <name evidence="10" type="ORF">TSPGSL018_14304</name>
</gene>
<reference evidence="10" key="1">
    <citation type="submission" date="2014-05" db="EMBL/GenBank/DDBJ databases">
        <title>The transcriptome of the halophilic microalga Tetraselmis sp. GSL018 isolated from the Great Salt Lake, Utah.</title>
        <authorList>
            <person name="Jinkerson R.E."/>
            <person name="D'Adamo S."/>
            <person name="Posewitz M.C."/>
        </authorList>
    </citation>
    <scope>NUCLEOTIDE SEQUENCE</scope>
    <source>
        <strain evidence="10">GSL018</strain>
    </source>
</reference>
<evidence type="ECO:0000256" key="6">
    <source>
        <dbReference type="ARBA" id="ARBA00023235"/>
    </source>
</evidence>
<feature type="compositionally biased region" description="Pro residues" evidence="8">
    <location>
        <begin position="706"/>
        <end position="718"/>
    </location>
</feature>
<evidence type="ECO:0000256" key="4">
    <source>
        <dbReference type="ARBA" id="ARBA00012723"/>
    </source>
</evidence>
<dbReference type="SUPFAM" id="SSF52833">
    <property type="entry name" value="Thioredoxin-like"/>
    <property type="match status" value="2"/>
</dbReference>
<keyword evidence="6 10" id="KW-0413">Isomerase</keyword>
<comment type="subcellular location">
    <subcellularLocation>
        <location evidence="2">Endoplasmic reticulum lumen</location>
    </subcellularLocation>
</comment>
<dbReference type="InterPro" id="IPR036249">
    <property type="entry name" value="Thioredoxin-like_sf"/>
</dbReference>